<dbReference type="SMART" id="SM00173">
    <property type="entry name" value="RAS"/>
    <property type="match status" value="1"/>
</dbReference>
<name>A0A7E4VTM0_PANRE</name>
<dbReference type="PANTHER" id="PTHR45775:SF11">
    <property type="entry name" value="GTP-BINDING PROTEIN GEM"/>
    <property type="match status" value="1"/>
</dbReference>
<dbReference type="SMART" id="SM00175">
    <property type="entry name" value="RAB"/>
    <property type="match status" value="1"/>
</dbReference>
<proteinExistence type="inferred from homology"/>
<dbReference type="PANTHER" id="PTHR45775">
    <property type="entry name" value="RAD, GEM/KIR FAMILY MEMBER 2, ISOFORM C"/>
    <property type="match status" value="1"/>
</dbReference>
<dbReference type="GO" id="GO:0005246">
    <property type="term" value="F:calcium channel regulator activity"/>
    <property type="evidence" value="ECO:0007669"/>
    <property type="project" value="TreeGrafter"/>
</dbReference>
<feature type="compositionally biased region" description="Low complexity" evidence="3">
    <location>
        <begin position="181"/>
        <end position="194"/>
    </location>
</feature>
<feature type="compositionally biased region" description="Polar residues" evidence="3">
    <location>
        <begin position="107"/>
        <end position="118"/>
    </location>
</feature>
<dbReference type="PRINTS" id="PR00449">
    <property type="entry name" value="RASTRNSFRMNG"/>
</dbReference>
<dbReference type="Gene3D" id="3.40.50.300">
    <property type="entry name" value="P-loop containing nucleotide triphosphate hydrolases"/>
    <property type="match status" value="1"/>
</dbReference>
<feature type="region of interest" description="Disordered" evidence="3">
    <location>
        <begin position="168"/>
        <end position="234"/>
    </location>
</feature>
<feature type="compositionally biased region" description="Low complexity" evidence="3">
    <location>
        <begin position="202"/>
        <end position="213"/>
    </location>
</feature>
<dbReference type="SMART" id="SM00174">
    <property type="entry name" value="RHO"/>
    <property type="match status" value="1"/>
</dbReference>
<protein>
    <submittedName>
        <fullName evidence="5">GTP-binding protein GEM</fullName>
    </submittedName>
</protein>
<dbReference type="AlphaFoldDB" id="A0A7E4VTM0"/>
<dbReference type="InterPro" id="IPR051641">
    <property type="entry name" value="RGK_GTP-binding_reg"/>
</dbReference>
<reference evidence="4" key="1">
    <citation type="journal article" date="2013" name="Genetics">
        <title>The draft genome and transcriptome of Panagrellus redivivus are shaped by the harsh demands of a free-living lifestyle.</title>
        <authorList>
            <person name="Srinivasan J."/>
            <person name="Dillman A.R."/>
            <person name="Macchietto M.G."/>
            <person name="Heikkinen L."/>
            <person name="Lakso M."/>
            <person name="Fracchia K.M."/>
            <person name="Antoshechkin I."/>
            <person name="Mortazavi A."/>
            <person name="Wong G."/>
            <person name="Sternberg P.W."/>
        </authorList>
    </citation>
    <scope>NUCLEOTIDE SEQUENCE [LARGE SCALE GENOMIC DNA]</scope>
    <source>
        <strain evidence="4">MT8872</strain>
    </source>
</reference>
<feature type="region of interest" description="Disordered" evidence="3">
    <location>
        <begin position="20"/>
        <end position="134"/>
    </location>
</feature>
<feature type="compositionally biased region" description="Polar residues" evidence="3">
    <location>
        <begin position="40"/>
        <end position="51"/>
    </location>
</feature>
<feature type="compositionally biased region" description="Basic and acidic residues" evidence="3">
    <location>
        <begin position="120"/>
        <end position="134"/>
    </location>
</feature>
<evidence type="ECO:0000256" key="1">
    <source>
        <dbReference type="ARBA" id="ARBA00008846"/>
    </source>
</evidence>
<evidence type="ECO:0000313" key="4">
    <source>
        <dbReference type="Proteomes" id="UP000492821"/>
    </source>
</evidence>
<dbReference type="Proteomes" id="UP000492821">
    <property type="component" value="Unassembled WGS sequence"/>
</dbReference>
<dbReference type="Pfam" id="PF00071">
    <property type="entry name" value="Ras"/>
    <property type="match status" value="1"/>
</dbReference>
<organism evidence="4 5">
    <name type="scientific">Panagrellus redivivus</name>
    <name type="common">Microworm</name>
    <dbReference type="NCBI Taxonomy" id="6233"/>
    <lineage>
        <taxon>Eukaryota</taxon>
        <taxon>Metazoa</taxon>
        <taxon>Ecdysozoa</taxon>
        <taxon>Nematoda</taxon>
        <taxon>Chromadorea</taxon>
        <taxon>Rhabditida</taxon>
        <taxon>Tylenchina</taxon>
        <taxon>Panagrolaimomorpha</taxon>
        <taxon>Panagrolaimoidea</taxon>
        <taxon>Panagrolaimidae</taxon>
        <taxon>Panagrellus</taxon>
    </lineage>
</organism>
<feature type="compositionally biased region" description="Basic and acidic residues" evidence="3">
    <location>
        <begin position="84"/>
        <end position="93"/>
    </location>
</feature>
<dbReference type="SUPFAM" id="SSF52540">
    <property type="entry name" value="P-loop containing nucleoside triphosphate hydrolases"/>
    <property type="match status" value="1"/>
</dbReference>
<dbReference type="InterPro" id="IPR001806">
    <property type="entry name" value="Small_GTPase"/>
</dbReference>
<evidence type="ECO:0000256" key="3">
    <source>
        <dbReference type="SAM" id="MobiDB-lite"/>
    </source>
</evidence>
<dbReference type="WBParaSite" id="Pan_g3248.t1">
    <property type="protein sequence ID" value="Pan_g3248.t1"/>
    <property type="gene ID" value="Pan_g3248"/>
</dbReference>
<evidence type="ECO:0000256" key="2">
    <source>
        <dbReference type="ARBA" id="ARBA00022553"/>
    </source>
</evidence>
<dbReference type="GO" id="GO:0005886">
    <property type="term" value="C:plasma membrane"/>
    <property type="evidence" value="ECO:0007669"/>
    <property type="project" value="TreeGrafter"/>
</dbReference>
<comment type="similarity">
    <text evidence="1">Belongs to the small GTPase superfamily. RGK family.</text>
</comment>
<keyword evidence="4" id="KW-1185">Reference proteome</keyword>
<dbReference type="GO" id="GO:0003924">
    <property type="term" value="F:GTPase activity"/>
    <property type="evidence" value="ECO:0007669"/>
    <property type="project" value="InterPro"/>
</dbReference>
<sequence length="483" mass="54002">MKKAKEAPSKIAPSFDAKTWMPFNFGTQHSPPPSGLDWSHYSNASTKSTPHGSPKRHRAAHAAHLNMWQYSPARSQSFRHRSRPPVEVRRNVYEDTSSNGHERRRSTPTVSRRCSLQRTRLAEPPRTDVWPEPKQMSEIEERFLRLPDSEDYTRVRQFRIDAKGGVVSRGDSFRRKRNNKSDNNSPSPFPQSESESPRDTTSRSTSVSSQVDSAKFSSSPGAVPVEEDEPSTSHPASFKIFVLGTTGVGKTSLISQFSTSEYRNAFANEDDIDDDQNMTVSVSIGGAECELKFIELNAQSDEWKGQDAQAFLLVYSIDSKSSFRAVLNIIEDLRAEHIHTPIILAGNKIDLERKRAIATNEVRSAAHQHGVANFDISVALNHDVDELLIGIVAEIKESIAMPVVPISPKTKTVTVVEDENTPQSTRSASIHEPEEFHAAIRRFSQRKKRQMGVSVVDVDSGKCTSFSPGGLFAKFRQWRRAKC</sequence>
<dbReference type="PROSITE" id="PS51421">
    <property type="entry name" value="RAS"/>
    <property type="match status" value="1"/>
</dbReference>
<keyword evidence="2" id="KW-0597">Phosphoprotein</keyword>
<dbReference type="InterPro" id="IPR027417">
    <property type="entry name" value="P-loop_NTPase"/>
</dbReference>
<dbReference type="GO" id="GO:0005525">
    <property type="term" value="F:GTP binding"/>
    <property type="evidence" value="ECO:0007669"/>
    <property type="project" value="InterPro"/>
</dbReference>
<reference evidence="5" key="2">
    <citation type="submission" date="2020-10" db="UniProtKB">
        <authorList>
            <consortium name="WormBaseParasite"/>
        </authorList>
    </citation>
    <scope>IDENTIFICATION</scope>
</reference>
<dbReference type="PROSITE" id="PS51419">
    <property type="entry name" value="RAB"/>
    <property type="match status" value="1"/>
</dbReference>
<accession>A0A7E4VTM0</accession>
<evidence type="ECO:0000313" key="5">
    <source>
        <dbReference type="WBParaSite" id="Pan_g3248.t1"/>
    </source>
</evidence>